<gene>
    <name evidence="2" type="ORF">LEP1GSC161_2753</name>
</gene>
<protein>
    <submittedName>
        <fullName evidence="2">Uncharacterized protein</fullName>
    </submittedName>
</protein>
<evidence type="ECO:0000256" key="1">
    <source>
        <dbReference type="SAM" id="MobiDB-lite"/>
    </source>
</evidence>
<name>M6W9E1_9LEPT</name>
<evidence type="ECO:0000313" key="3">
    <source>
        <dbReference type="Proteomes" id="UP000012149"/>
    </source>
</evidence>
<feature type="region of interest" description="Disordered" evidence="1">
    <location>
        <begin position="49"/>
        <end position="68"/>
    </location>
</feature>
<proteinExistence type="predicted"/>
<sequence>MRNSKWKPSSLTIFTLFIFHLSCGEISSPDPKARKKEITQKIAPLLLGIRSPIDSNQPPTNSNSYDPNAKYLPSETEIQTSLELEKSLEDQDLLKPEALQKTTSDFSALNKYVVLSPTEIDAEAQAWKNGTPLPEKTLTSEELKARYEAKITQMTSYYGSALTEIPKLSTLQLANLRSNSFIGIFAYSYLQDYITELPDQEKQILEKNLAWLVSLRKAAIDEIAKRGL</sequence>
<comment type="caution">
    <text evidence="2">The sequence shown here is derived from an EMBL/GenBank/DDBJ whole genome shotgun (WGS) entry which is preliminary data.</text>
</comment>
<feature type="compositionally biased region" description="Polar residues" evidence="1">
    <location>
        <begin position="53"/>
        <end position="66"/>
    </location>
</feature>
<organism evidence="2 3">
    <name type="scientific">Leptospira santarosai str. CBC1416</name>
    <dbReference type="NCBI Taxonomy" id="1193059"/>
    <lineage>
        <taxon>Bacteria</taxon>
        <taxon>Pseudomonadati</taxon>
        <taxon>Spirochaetota</taxon>
        <taxon>Spirochaetia</taxon>
        <taxon>Leptospirales</taxon>
        <taxon>Leptospiraceae</taxon>
        <taxon>Leptospira</taxon>
    </lineage>
</organism>
<dbReference type="EMBL" id="AKWE02000080">
    <property type="protein sequence ID" value="EMO58388.1"/>
    <property type="molecule type" value="Genomic_DNA"/>
</dbReference>
<accession>M6W9E1</accession>
<reference evidence="2 3" key="1">
    <citation type="submission" date="2013-01" db="EMBL/GenBank/DDBJ databases">
        <authorList>
            <person name="Harkins D.M."/>
            <person name="Durkin A.S."/>
            <person name="Brinkac L.M."/>
            <person name="Haft D.H."/>
            <person name="Selengut J.D."/>
            <person name="Sanka R."/>
            <person name="DePew J."/>
            <person name="Purushe J."/>
            <person name="Matthias M.A."/>
            <person name="Vinetz J.M."/>
            <person name="Sutton G.G."/>
            <person name="Nierman W.C."/>
            <person name="Fouts D.E."/>
        </authorList>
    </citation>
    <scope>NUCLEOTIDE SEQUENCE [LARGE SCALE GENOMIC DNA]</scope>
    <source>
        <strain evidence="2 3">CBC1416</strain>
    </source>
</reference>
<evidence type="ECO:0000313" key="2">
    <source>
        <dbReference type="EMBL" id="EMO58388.1"/>
    </source>
</evidence>
<dbReference type="AlphaFoldDB" id="M6W9E1"/>
<dbReference type="Proteomes" id="UP000012149">
    <property type="component" value="Unassembled WGS sequence"/>
</dbReference>